<dbReference type="AlphaFoldDB" id="A0A1U9MD77"/>
<evidence type="ECO:0000313" key="1">
    <source>
        <dbReference type="EMBL" id="AQT43237.1"/>
    </source>
</evidence>
<sequence>MASLEDEFHKEMLAIYDKTLHEVGIRLPRFKQMVERNGGVKAAKKLLHSNSVSTGFSKLFEKGRLDLTVESLVANNEKWHPLFTEEEIKKAKAIFRQ</sequence>
<protein>
    <submittedName>
        <fullName evidence="1">Uncharacterized protein</fullName>
    </submittedName>
</protein>
<dbReference type="Proteomes" id="UP000189660">
    <property type="component" value="Chromosome"/>
</dbReference>
<name>A0A1U9MD77_9HYPH</name>
<organism evidence="1 2">
    <name type="scientific">Bartonella apihabitans</name>
    <dbReference type="NCBI Taxonomy" id="2750929"/>
    <lineage>
        <taxon>Bacteria</taxon>
        <taxon>Pseudomonadati</taxon>
        <taxon>Pseudomonadota</taxon>
        <taxon>Alphaproteobacteria</taxon>
        <taxon>Hyphomicrobiales</taxon>
        <taxon>Bartonellaceae</taxon>
        <taxon>Bartonella</taxon>
    </lineage>
</organism>
<dbReference type="OrthoDB" id="9787127at2"/>
<dbReference type="KEGG" id="bapa:BBC0178_017850"/>
<gene>
    <name evidence="1" type="ORF">BBC0178_017850</name>
</gene>
<dbReference type="RefSeq" id="WP_078039901.1">
    <property type="nucleotide sequence ID" value="NZ_CP015820.1"/>
</dbReference>
<dbReference type="EMBL" id="CP015820">
    <property type="protein sequence ID" value="AQT43237.1"/>
    <property type="molecule type" value="Genomic_DNA"/>
</dbReference>
<proteinExistence type="predicted"/>
<reference evidence="1 2" key="1">
    <citation type="submission" date="2016-11" db="EMBL/GenBank/DDBJ databases">
        <title>Comparative genomics of Bartonella apis.</title>
        <authorList>
            <person name="Engel P."/>
        </authorList>
    </citation>
    <scope>NUCLEOTIDE SEQUENCE [LARGE SCALE GENOMIC DNA]</scope>
    <source>
        <strain evidence="1 2">BBC0178</strain>
    </source>
</reference>
<evidence type="ECO:0000313" key="2">
    <source>
        <dbReference type="Proteomes" id="UP000189660"/>
    </source>
</evidence>
<keyword evidence="2" id="KW-1185">Reference proteome</keyword>
<accession>A0A1U9MD77</accession>